<feature type="non-terminal residue" evidence="1">
    <location>
        <position position="1"/>
    </location>
</feature>
<accession>A0ACA9R2B2</accession>
<organism evidence="1 2">
    <name type="scientific">Racocetra persica</name>
    <dbReference type="NCBI Taxonomy" id="160502"/>
    <lineage>
        <taxon>Eukaryota</taxon>
        <taxon>Fungi</taxon>
        <taxon>Fungi incertae sedis</taxon>
        <taxon>Mucoromycota</taxon>
        <taxon>Glomeromycotina</taxon>
        <taxon>Glomeromycetes</taxon>
        <taxon>Diversisporales</taxon>
        <taxon>Gigasporaceae</taxon>
        <taxon>Racocetra</taxon>
    </lineage>
</organism>
<comment type="caution">
    <text evidence="1">The sequence shown here is derived from an EMBL/GenBank/DDBJ whole genome shotgun (WGS) entry which is preliminary data.</text>
</comment>
<gene>
    <name evidence="1" type="ORF">RPERSI_LOCUS16758</name>
</gene>
<reference evidence="1" key="1">
    <citation type="submission" date="2021-06" db="EMBL/GenBank/DDBJ databases">
        <authorList>
            <person name="Kallberg Y."/>
            <person name="Tangrot J."/>
            <person name="Rosling A."/>
        </authorList>
    </citation>
    <scope>NUCLEOTIDE SEQUENCE</scope>
    <source>
        <strain evidence="1">MA461A</strain>
    </source>
</reference>
<protein>
    <submittedName>
        <fullName evidence="1">2994_t:CDS:1</fullName>
    </submittedName>
</protein>
<dbReference type="EMBL" id="CAJVQC010041878">
    <property type="protein sequence ID" value="CAG8774013.1"/>
    <property type="molecule type" value="Genomic_DNA"/>
</dbReference>
<evidence type="ECO:0000313" key="2">
    <source>
        <dbReference type="Proteomes" id="UP000789920"/>
    </source>
</evidence>
<evidence type="ECO:0000313" key="1">
    <source>
        <dbReference type="EMBL" id="CAG8774013.1"/>
    </source>
</evidence>
<name>A0ACA9R2B2_9GLOM</name>
<sequence>EMSYQTNPNILVFINESFSINSQNQLNNSSLQIPVIKVLFPLIVDIEDLITRWRVGKKILKPRTKPPNTFLIYRMQYVKELAKTHRLPMRTVSFTIASSWRQEPNYVVDHYENIADQAKKRFDLNFLKPTFQKMPVSYYSRRRTIKKHIIPTTFYSFYSNDFFVSHNYQMLTYNP</sequence>
<proteinExistence type="predicted"/>
<dbReference type="Proteomes" id="UP000789920">
    <property type="component" value="Unassembled WGS sequence"/>
</dbReference>
<keyword evidence="2" id="KW-1185">Reference proteome</keyword>